<dbReference type="CDD" id="cd09274">
    <property type="entry name" value="RNase_HI_RT_Ty3"/>
    <property type="match status" value="1"/>
</dbReference>
<dbReference type="InterPro" id="IPR043502">
    <property type="entry name" value="DNA/RNA_pol_sf"/>
</dbReference>
<accession>A0A821TCU9</accession>
<keyword evidence="3" id="KW-0540">Nuclease</keyword>
<reference evidence="9" key="1">
    <citation type="submission" date="2021-02" db="EMBL/GenBank/DDBJ databases">
        <authorList>
            <person name="Nowell W R."/>
        </authorList>
    </citation>
    <scope>NUCLEOTIDE SEQUENCE</scope>
</reference>
<dbReference type="EMBL" id="CAJOBS010004112">
    <property type="protein sequence ID" value="CAF4874313.1"/>
    <property type="molecule type" value="Genomic_DNA"/>
</dbReference>
<keyword evidence="4" id="KW-0255">Endonuclease</keyword>
<evidence type="ECO:0000259" key="7">
    <source>
        <dbReference type="PROSITE" id="PS50994"/>
    </source>
</evidence>
<dbReference type="GO" id="GO:0003676">
    <property type="term" value="F:nucleic acid binding"/>
    <property type="evidence" value="ECO:0007669"/>
    <property type="project" value="InterPro"/>
</dbReference>
<dbReference type="InterPro" id="IPR012337">
    <property type="entry name" value="RNaseH-like_sf"/>
</dbReference>
<dbReference type="InterPro" id="IPR041588">
    <property type="entry name" value="Integrase_H2C2"/>
</dbReference>
<dbReference type="SUPFAM" id="SSF56672">
    <property type="entry name" value="DNA/RNA polymerases"/>
    <property type="match status" value="1"/>
</dbReference>
<gene>
    <name evidence="8" type="ORF">KIK155_LOCUS14527</name>
    <name evidence="9" type="ORF">TOA249_LOCUS28737</name>
</gene>
<dbReference type="GO" id="GO:0016787">
    <property type="term" value="F:hydrolase activity"/>
    <property type="evidence" value="ECO:0007669"/>
    <property type="project" value="UniProtKB-KW"/>
</dbReference>
<dbReference type="Gene3D" id="3.30.420.10">
    <property type="entry name" value="Ribonuclease H-like superfamily/Ribonuclease H"/>
    <property type="match status" value="1"/>
</dbReference>
<dbReference type="GO" id="GO:0015074">
    <property type="term" value="P:DNA integration"/>
    <property type="evidence" value="ECO:0007669"/>
    <property type="project" value="InterPro"/>
</dbReference>
<evidence type="ECO:0000256" key="5">
    <source>
        <dbReference type="ARBA" id="ARBA00022801"/>
    </source>
</evidence>
<dbReference type="InterPro" id="IPR041373">
    <property type="entry name" value="RT_RNaseH"/>
</dbReference>
<organism evidence="9 10">
    <name type="scientific">Rotaria socialis</name>
    <dbReference type="NCBI Taxonomy" id="392032"/>
    <lineage>
        <taxon>Eukaryota</taxon>
        <taxon>Metazoa</taxon>
        <taxon>Spiralia</taxon>
        <taxon>Gnathifera</taxon>
        <taxon>Rotifera</taxon>
        <taxon>Eurotatoria</taxon>
        <taxon>Bdelloidea</taxon>
        <taxon>Philodinida</taxon>
        <taxon>Philodinidae</taxon>
        <taxon>Rotaria</taxon>
    </lineage>
</organism>
<keyword evidence="6" id="KW-0695">RNA-directed DNA polymerase</keyword>
<proteinExistence type="predicted"/>
<dbReference type="GO" id="GO:0003964">
    <property type="term" value="F:RNA-directed DNA polymerase activity"/>
    <property type="evidence" value="ECO:0007669"/>
    <property type="project" value="UniProtKB-KW"/>
</dbReference>
<dbReference type="PANTHER" id="PTHR37984:SF5">
    <property type="entry name" value="PROTEIN NYNRIN-LIKE"/>
    <property type="match status" value="1"/>
</dbReference>
<dbReference type="Proteomes" id="UP000663865">
    <property type="component" value="Unassembled WGS sequence"/>
</dbReference>
<dbReference type="Proteomes" id="UP000663838">
    <property type="component" value="Unassembled WGS sequence"/>
</dbReference>
<protein>
    <recommendedName>
        <fullName evidence="7">Integrase catalytic domain-containing protein</fullName>
    </recommendedName>
</protein>
<name>A0A821TCU9_9BILA</name>
<keyword evidence="5" id="KW-0378">Hydrolase</keyword>
<dbReference type="Gene3D" id="3.90.70.80">
    <property type="match status" value="1"/>
</dbReference>
<dbReference type="FunFam" id="3.10.20.370:FF:000001">
    <property type="entry name" value="Retrovirus-related Pol polyprotein from transposon 17.6-like protein"/>
    <property type="match status" value="1"/>
</dbReference>
<dbReference type="Gene3D" id="3.10.20.370">
    <property type="match status" value="1"/>
</dbReference>
<dbReference type="PROSITE" id="PS50994">
    <property type="entry name" value="INTEGRASE"/>
    <property type="match status" value="1"/>
</dbReference>
<keyword evidence="1" id="KW-0808">Transferase</keyword>
<dbReference type="PANTHER" id="PTHR37984">
    <property type="entry name" value="PROTEIN CBG26694"/>
    <property type="match status" value="1"/>
</dbReference>
<dbReference type="AlphaFoldDB" id="A0A821TCU9"/>
<evidence type="ECO:0000256" key="3">
    <source>
        <dbReference type="ARBA" id="ARBA00022722"/>
    </source>
</evidence>
<dbReference type="Pfam" id="PF00665">
    <property type="entry name" value="rve"/>
    <property type="match status" value="1"/>
</dbReference>
<sequence>MGKTVLEWTDECESAFIKLKELLLSPKLLAYPNYKSDKPLELHVDASLTGAGAVLSQCQLGINRPIAFISTTFGQTEASYSSTARELAGLRWAVKKLSAFLRGREFIIHTDHQPLVYLSNTKCISNRLARTLEDLADFTFKVHWVPVESNVVADALSRMHEKTTQGVISEERVDPLGGSLAEIKVEGGGDSLVKCFALWLYGSESRHLEIRETLVTELLNNQKKYGLILNKAEKFKLKILKQEGMLLIPEAIQAFANIFQCEVIVFEKQRNPLYFGEKSNKICYLNSFNNLHYNWLCPKKVTAPAVCIINRGTKINFDKWSHAAAQIIQKENNQIRTLRRVIVSHLPGVDRVQACKSIPELRIFVKYINELHISENLVVREFDVGLPTNRFVILLTLSSFIQGAIEVHCARSHAGRNVLHTALREFVWHPSDWSIVADICQTCQVCQRFKNPVNVADPGFKKIISKHPFALISTDLINFTETTDHFKHCLVVIDHFSKFMVAVPLKNKTAETVVHALQHVVFERLLQLPIRILSDHGPEYDNKLYREMLVKFNIQPIYSSPHHPESNGGVERGNQTLKNLLALYSGKQVDWVRQLPEVVRCYNSNVHATTRRSPNNFFLDKANSLVPLYNPELNPSWKEPSNKFVPFILGQLVGKRILYGGHLVSTKFAPKFEGPFKITHIYSNECSYDIEKIANELSTVPLGVYKVHHVHLKPWIGKPNYLAAYDLSGQIFPPIKGKVSSVPIMNKKPMYADVPSFGGGLFNSSMSNSSSESFKGFINSSVPTLDCSSEPVIDSLNLTPISPPADIPDLITDHASLLDGVNHNFKNLLREQFPLANPLSTPINLEPLKRIHPCPPCTSTPIVSATNDSPIGLVTPIIDLSSEDIFFDSLQELTDEDLDKYFEGFPSPGHDEAIKTSADLTRAEDYLDLTHELIVNTPVEPDIVENNNPLISVPVLIKNEPPDILQPDTLPTLFLENTDRPADVPNIRASLRRLPAKEPGFYKD</sequence>
<dbReference type="Pfam" id="PF17921">
    <property type="entry name" value="Integrase_H2C2"/>
    <property type="match status" value="1"/>
</dbReference>
<dbReference type="InterPro" id="IPR036397">
    <property type="entry name" value="RNaseH_sf"/>
</dbReference>
<dbReference type="Pfam" id="PF17917">
    <property type="entry name" value="RT_RNaseH"/>
    <property type="match status" value="1"/>
</dbReference>
<keyword evidence="2" id="KW-0548">Nucleotidyltransferase</keyword>
<evidence type="ECO:0000256" key="4">
    <source>
        <dbReference type="ARBA" id="ARBA00022759"/>
    </source>
</evidence>
<comment type="caution">
    <text evidence="9">The sequence shown here is derived from an EMBL/GenBank/DDBJ whole genome shotgun (WGS) entry which is preliminary data.</text>
</comment>
<feature type="domain" description="Integrase catalytic" evidence="7">
    <location>
        <begin position="464"/>
        <end position="622"/>
    </location>
</feature>
<evidence type="ECO:0000256" key="6">
    <source>
        <dbReference type="ARBA" id="ARBA00022918"/>
    </source>
</evidence>
<dbReference type="GO" id="GO:0004519">
    <property type="term" value="F:endonuclease activity"/>
    <property type="evidence" value="ECO:0007669"/>
    <property type="project" value="UniProtKB-KW"/>
</dbReference>
<dbReference type="SUPFAM" id="SSF53098">
    <property type="entry name" value="Ribonuclease H-like"/>
    <property type="match status" value="1"/>
</dbReference>
<evidence type="ECO:0000313" key="9">
    <source>
        <dbReference type="EMBL" id="CAF4874313.1"/>
    </source>
</evidence>
<dbReference type="InterPro" id="IPR050951">
    <property type="entry name" value="Retrovirus_Pol_polyprotein"/>
</dbReference>
<evidence type="ECO:0000313" key="8">
    <source>
        <dbReference type="EMBL" id="CAF3481397.1"/>
    </source>
</evidence>
<evidence type="ECO:0000256" key="2">
    <source>
        <dbReference type="ARBA" id="ARBA00022695"/>
    </source>
</evidence>
<dbReference type="EMBL" id="CAJNYV010002452">
    <property type="protein sequence ID" value="CAF3481397.1"/>
    <property type="molecule type" value="Genomic_DNA"/>
</dbReference>
<dbReference type="InterPro" id="IPR001584">
    <property type="entry name" value="Integrase_cat-core"/>
</dbReference>
<evidence type="ECO:0000313" key="10">
    <source>
        <dbReference type="Proteomes" id="UP000663838"/>
    </source>
</evidence>
<evidence type="ECO:0000256" key="1">
    <source>
        <dbReference type="ARBA" id="ARBA00022679"/>
    </source>
</evidence>